<evidence type="ECO:0000256" key="5">
    <source>
        <dbReference type="ARBA" id="ARBA00005165"/>
    </source>
</evidence>
<reference evidence="19 20" key="1">
    <citation type="journal article" date="2023" name="Elife">
        <title>Identification of key yeast species and microbe-microbe interactions impacting larval growth of Drosophila in the wild.</title>
        <authorList>
            <person name="Mure A."/>
            <person name="Sugiura Y."/>
            <person name="Maeda R."/>
            <person name="Honda K."/>
            <person name="Sakurai N."/>
            <person name="Takahashi Y."/>
            <person name="Watada M."/>
            <person name="Katoh T."/>
            <person name="Gotoh A."/>
            <person name="Gotoh Y."/>
            <person name="Taniguchi I."/>
            <person name="Nakamura K."/>
            <person name="Hayashi T."/>
            <person name="Katayama T."/>
            <person name="Uemura T."/>
            <person name="Hattori Y."/>
        </authorList>
    </citation>
    <scope>NUCLEOTIDE SEQUENCE [LARGE SCALE GENOMIC DNA]</scope>
    <source>
        <strain evidence="19 20">KH-74</strain>
    </source>
</reference>
<proteinExistence type="inferred from homology"/>
<dbReference type="InterPro" id="IPR029056">
    <property type="entry name" value="Ribokinase-like"/>
</dbReference>
<comment type="catalytic activity">
    <reaction evidence="15">
        <text>2-[(2R,5Z)-2-carboxy-4-methylthiazol-5(2H)-ylidene]ethyl phosphate + 4-amino-2-methyl-5-(diphosphooxymethyl)pyrimidine + 2 H(+) = thiamine phosphate + CO2 + diphosphate</text>
        <dbReference type="Rhea" id="RHEA:47844"/>
        <dbReference type="ChEBI" id="CHEBI:15378"/>
        <dbReference type="ChEBI" id="CHEBI:16526"/>
        <dbReference type="ChEBI" id="CHEBI:33019"/>
        <dbReference type="ChEBI" id="CHEBI:37575"/>
        <dbReference type="ChEBI" id="CHEBI:57841"/>
        <dbReference type="ChEBI" id="CHEBI:62899"/>
        <dbReference type="EC" id="2.5.1.3"/>
    </reaction>
</comment>
<keyword evidence="20" id="KW-1185">Reference proteome</keyword>
<evidence type="ECO:0000256" key="6">
    <source>
        <dbReference type="ARBA" id="ARBA00022679"/>
    </source>
</evidence>
<evidence type="ECO:0000259" key="18">
    <source>
        <dbReference type="Pfam" id="PF02581"/>
    </source>
</evidence>
<comment type="cofactor">
    <cofactor evidence="2">
        <name>Mg(2+)</name>
        <dbReference type="ChEBI" id="CHEBI:18420"/>
    </cofactor>
</comment>
<dbReference type="Proteomes" id="UP001377567">
    <property type="component" value="Unassembled WGS sequence"/>
</dbReference>
<dbReference type="EMBL" id="BTGD01000006">
    <property type="protein sequence ID" value="GMM55887.1"/>
    <property type="molecule type" value="Genomic_DNA"/>
</dbReference>
<dbReference type="InterPro" id="IPR022998">
    <property type="entry name" value="ThiamineP_synth_TenI"/>
</dbReference>
<protein>
    <submittedName>
        <fullName evidence="19">Bifunctional hydroxyethylthiazole kinase/thiamine-phosphate diphosphorylase</fullName>
    </submittedName>
</protein>
<dbReference type="Gene3D" id="3.20.20.70">
    <property type="entry name" value="Aldolase class I"/>
    <property type="match status" value="1"/>
</dbReference>
<evidence type="ECO:0000256" key="2">
    <source>
        <dbReference type="ARBA" id="ARBA00001946"/>
    </source>
</evidence>
<comment type="function">
    <text evidence="3">Condenses 4-methyl-5-(beta-hydroxyethyl)thiazole monophosphate (THZ-P) and 2-methyl-4-amino-5-hydroxymethyl pyrimidine pyrophosphate (HMP-PP) to form thiamine monophosphate (TMP).</text>
</comment>
<evidence type="ECO:0000256" key="4">
    <source>
        <dbReference type="ARBA" id="ARBA00004868"/>
    </source>
</evidence>
<accession>A0AAV5RXS3</accession>
<keyword evidence="7" id="KW-0479">Metal-binding</keyword>
<dbReference type="PRINTS" id="PR01099">
    <property type="entry name" value="HYETHTZKNASE"/>
</dbReference>
<dbReference type="CDD" id="cd00564">
    <property type="entry name" value="TMP_TenI"/>
    <property type="match status" value="1"/>
</dbReference>
<dbReference type="NCBIfam" id="TIGR00694">
    <property type="entry name" value="thiM"/>
    <property type="match status" value="1"/>
</dbReference>
<dbReference type="GO" id="GO:0004417">
    <property type="term" value="F:hydroxyethylthiazole kinase activity"/>
    <property type="evidence" value="ECO:0007669"/>
    <property type="project" value="UniProtKB-EC"/>
</dbReference>
<comment type="catalytic activity">
    <reaction evidence="13">
        <text>4-methyl-5-(2-phosphooxyethyl)-thiazole + 4-amino-2-methyl-5-(diphosphooxymethyl)pyrimidine + H(+) = thiamine phosphate + diphosphate</text>
        <dbReference type="Rhea" id="RHEA:22328"/>
        <dbReference type="ChEBI" id="CHEBI:15378"/>
        <dbReference type="ChEBI" id="CHEBI:33019"/>
        <dbReference type="ChEBI" id="CHEBI:37575"/>
        <dbReference type="ChEBI" id="CHEBI:57841"/>
        <dbReference type="ChEBI" id="CHEBI:58296"/>
        <dbReference type="EC" id="2.5.1.3"/>
    </reaction>
</comment>
<dbReference type="InterPro" id="IPR013785">
    <property type="entry name" value="Aldolase_TIM"/>
</dbReference>
<dbReference type="GO" id="GO:0009228">
    <property type="term" value="P:thiamine biosynthetic process"/>
    <property type="evidence" value="ECO:0007669"/>
    <property type="project" value="UniProtKB-KW"/>
</dbReference>
<comment type="pathway">
    <text evidence="4">Cofactor biosynthesis; thiamine diphosphate biosynthesis; 4-methyl-5-(2-phosphoethyl)-thiazole from 5-(2-hydroxyethyl)-4-methylthiazole: step 1/1.</text>
</comment>
<comment type="catalytic activity">
    <reaction evidence="14">
        <text>2-(2-carboxy-4-methylthiazol-5-yl)ethyl phosphate + 4-amino-2-methyl-5-(diphosphooxymethyl)pyrimidine + 2 H(+) = thiamine phosphate + CO2 + diphosphate</text>
        <dbReference type="Rhea" id="RHEA:47848"/>
        <dbReference type="ChEBI" id="CHEBI:15378"/>
        <dbReference type="ChEBI" id="CHEBI:16526"/>
        <dbReference type="ChEBI" id="CHEBI:33019"/>
        <dbReference type="ChEBI" id="CHEBI:37575"/>
        <dbReference type="ChEBI" id="CHEBI:57841"/>
        <dbReference type="ChEBI" id="CHEBI:62890"/>
        <dbReference type="EC" id="2.5.1.3"/>
    </reaction>
</comment>
<feature type="domain" description="Thiamine phosphate synthase/TenI" evidence="18">
    <location>
        <begin position="12"/>
        <end position="212"/>
    </location>
</feature>
<dbReference type="GO" id="GO:0000287">
    <property type="term" value="F:magnesium ion binding"/>
    <property type="evidence" value="ECO:0007669"/>
    <property type="project" value="InterPro"/>
</dbReference>
<evidence type="ECO:0000256" key="11">
    <source>
        <dbReference type="ARBA" id="ARBA00022842"/>
    </source>
</evidence>
<evidence type="ECO:0000256" key="10">
    <source>
        <dbReference type="ARBA" id="ARBA00022840"/>
    </source>
</evidence>
<keyword evidence="8" id="KW-0547">Nucleotide-binding</keyword>
<dbReference type="InterPro" id="IPR034291">
    <property type="entry name" value="TMP_synthase"/>
</dbReference>
<dbReference type="GO" id="GO:0005524">
    <property type="term" value="F:ATP binding"/>
    <property type="evidence" value="ECO:0007669"/>
    <property type="project" value="UniProtKB-KW"/>
</dbReference>
<dbReference type="Pfam" id="PF02581">
    <property type="entry name" value="TMP-TENI"/>
    <property type="match status" value="1"/>
</dbReference>
<evidence type="ECO:0000256" key="8">
    <source>
        <dbReference type="ARBA" id="ARBA00022741"/>
    </source>
</evidence>
<evidence type="ECO:0000256" key="15">
    <source>
        <dbReference type="ARBA" id="ARBA00047883"/>
    </source>
</evidence>
<evidence type="ECO:0000256" key="7">
    <source>
        <dbReference type="ARBA" id="ARBA00022723"/>
    </source>
</evidence>
<dbReference type="SUPFAM" id="SSF53613">
    <property type="entry name" value="Ribokinase-like"/>
    <property type="match status" value="1"/>
</dbReference>
<comment type="catalytic activity">
    <reaction evidence="1">
        <text>5-(2-hydroxyethyl)-4-methylthiazole + ATP = 4-methyl-5-(2-phosphooxyethyl)-thiazole + ADP + H(+)</text>
        <dbReference type="Rhea" id="RHEA:24212"/>
        <dbReference type="ChEBI" id="CHEBI:15378"/>
        <dbReference type="ChEBI" id="CHEBI:17957"/>
        <dbReference type="ChEBI" id="CHEBI:30616"/>
        <dbReference type="ChEBI" id="CHEBI:58296"/>
        <dbReference type="ChEBI" id="CHEBI:456216"/>
        <dbReference type="EC" id="2.7.1.50"/>
    </reaction>
</comment>
<keyword evidence="10" id="KW-0067">ATP-binding</keyword>
<dbReference type="AlphaFoldDB" id="A0AAV5RXS3"/>
<dbReference type="InterPro" id="IPR036206">
    <property type="entry name" value="ThiamineP_synth_sf"/>
</dbReference>
<sequence length="544" mass="58342">MNYRKDTDVYKLYLVTDSGMLPEGTTLFSQVEKAVKAGITLVQIREKDSDTKDFIAEALEVKKLCNEYKVPLIINDRIDVALAIGADGVHVGQDDMPIPMVRDLVGPDMIIGWSVGKTSEVQQLAEWGPDYVDYIGIGTLFPTETKKNSKKVPMGPQGAIRILDALQEYKADWCRTVGIGGLHAPNIPRVLYQCTSSDGKRALDGISLVSDIMASPTADVATKRLLEFLDDTTYSYLGDLNLQSNDEPTSHDFHDVLAQVAKNRPLVQHVTNKVHQNFGANVTLALGASPIMSEIESEVGELCRIPNAALLLNTGSVAPLSMLKTAVAAYNEVTRPIVFDPVGYSATTTRRDLNDALLSYGQYACIKGNSGEILGLAGLNSSSMKGVDATSTASDAELIQSATRIVAYRYKTIAVCTGETDYICDGTVGGRRFISTGSGIGPDDLDMYYVQDGHIPMMGDITASGCSLGSTIASLVGGLGPDGSVFNAVVAAIVLYKSAGRLAADGCDGSGSFHVRLIDNLYKLTRVNNPDTWSAVLKKIDDSE</sequence>
<gene>
    <name evidence="19" type="ORF">DAKH74_025030</name>
</gene>
<dbReference type="GO" id="GO:0005737">
    <property type="term" value="C:cytoplasm"/>
    <property type="evidence" value="ECO:0007669"/>
    <property type="project" value="TreeGrafter"/>
</dbReference>
<comment type="similarity">
    <text evidence="16">In the C-terminal section; belongs to the Thz kinase family.</text>
</comment>
<dbReference type="Pfam" id="PF02110">
    <property type="entry name" value="HK"/>
    <property type="match status" value="1"/>
</dbReference>
<dbReference type="NCBIfam" id="TIGR00693">
    <property type="entry name" value="thiE"/>
    <property type="match status" value="1"/>
</dbReference>
<dbReference type="GO" id="GO:0004789">
    <property type="term" value="F:thiamine-phosphate diphosphorylase activity"/>
    <property type="evidence" value="ECO:0007669"/>
    <property type="project" value="UniProtKB-EC"/>
</dbReference>
<evidence type="ECO:0000256" key="1">
    <source>
        <dbReference type="ARBA" id="ARBA00001771"/>
    </source>
</evidence>
<keyword evidence="6" id="KW-0808">Transferase</keyword>
<dbReference type="PANTHER" id="PTHR20857">
    <property type="entry name" value="THIAMINE-PHOSPHATE PYROPHOSPHORYLASE"/>
    <property type="match status" value="1"/>
</dbReference>
<keyword evidence="11" id="KW-0460">Magnesium</keyword>
<evidence type="ECO:0000256" key="13">
    <source>
        <dbReference type="ARBA" id="ARBA00047334"/>
    </source>
</evidence>
<comment type="caution">
    <text evidence="19">The sequence shown here is derived from an EMBL/GenBank/DDBJ whole genome shotgun (WGS) entry which is preliminary data.</text>
</comment>
<evidence type="ECO:0000256" key="9">
    <source>
        <dbReference type="ARBA" id="ARBA00022777"/>
    </source>
</evidence>
<evidence type="ECO:0000256" key="16">
    <source>
        <dbReference type="ARBA" id="ARBA00061146"/>
    </source>
</evidence>
<evidence type="ECO:0000256" key="17">
    <source>
        <dbReference type="ARBA" id="ARBA00061283"/>
    </source>
</evidence>
<comment type="similarity">
    <text evidence="17">In the N-terminal section; belongs to the thiamine-phosphate synthase family.</text>
</comment>
<dbReference type="FunFam" id="3.20.20.70:FF:000104">
    <property type="entry name" value="Thiamine biosynthetic bifunctional enzyme"/>
    <property type="match status" value="1"/>
</dbReference>
<dbReference type="PANTHER" id="PTHR20857:SF23">
    <property type="entry name" value="THIAMINE BIOSYNTHETIC BIFUNCTIONAL ENZYME"/>
    <property type="match status" value="1"/>
</dbReference>
<evidence type="ECO:0000256" key="14">
    <source>
        <dbReference type="ARBA" id="ARBA00047851"/>
    </source>
</evidence>
<keyword evidence="9 19" id="KW-0418">Kinase</keyword>
<dbReference type="HAMAP" id="MF_00097">
    <property type="entry name" value="TMP_synthase"/>
    <property type="match status" value="1"/>
</dbReference>
<dbReference type="InterPro" id="IPR000417">
    <property type="entry name" value="Hyethyz_kinase"/>
</dbReference>
<evidence type="ECO:0000256" key="3">
    <source>
        <dbReference type="ARBA" id="ARBA00003814"/>
    </source>
</evidence>
<evidence type="ECO:0000313" key="19">
    <source>
        <dbReference type="EMBL" id="GMM55887.1"/>
    </source>
</evidence>
<keyword evidence="12" id="KW-0784">Thiamine biosynthesis</keyword>
<dbReference type="CDD" id="cd01170">
    <property type="entry name" value="THZ_kinase"/>
    <property type="match status" value="1"/>
</dbReference>
<organism evidence="19 20">
    <name type="scientific">Maudiozyma humilis</name>
    <name type="common">Sour dough yeast</name>
    <name type="synonym">Kazachstania humilis</name>
    <dbReference type="NCBI Taxonomy" id="51915"/>
    <lineage>
        <taxon>Eukaryota</taxon>
        <taxon>Fungi</taxon>
        <taxon>Dikarya</taxon>
        <taxon>Ascomycota</taxon>
        <taxon>Saccharomycotina</taxon>
        <taxon>Saccharomycetes</taxon>
        <taxon>Saccharomycetales</taxon>
        <taxon>Saccharomycetaceae</taxon>
        <taxon>Maudiozyma</taxon>
    </lineage>
</organism>
<name>A0AAV5RXS3_MAUHU</name>
<dbReference type="Gene3D" id="3.40.1190.20">
    <property type="match status" value="1"/>
</dbReference>
<dbReference type="SUPFAM" id="SSF51391">
    <property type="entry name" value="Thiamin phosphate synthase"/>
    <property type="match status" value="1"/>
</dbReference>
<evidence type="ECO:0000256" key="12">
    <source>
        <dbReference type="ARBA" id="ARBA00022977"/>
    </source>
</evidence>
<comment type="pathway">
    <text evidence="5">Cofactor biosynthesis; thiamine diphosphate biosynthesis; thiamine phosphate from 4-amino-2-methyl-5-diphosphomethylpyrimidine and 4-methyl-5-(2-phosphoethyl)-thiazole: step 1/1.</text>
</comment>
<dbReference type="FunFam" id="3.40.1190.20:FF:000055">
    <property type="entry name" value="Hydroxyethylthiazole kinase"/>
    <property type="match status" value="1"/>
</dbReference>
<evidence type="ECO:0000313" key="20">
    <source>
        <dbReference type="Proteomes" id="UP001377567"/>
    </source>
</evidence>